<dbReference type="AlphaFoldDB" id="A0A223D481"/>
<accession>A0A223D481</accession>
<dbReference type="Proteomes" id="UP000214688">
    <property type="component" value="Chromosome"/>
</dbReference>
<dbReference type="RefSeq" id="WP_094237662.1">
    <property type="nucleotide sequence ID" value="NZ_CP022657.1"/>
</dbReference>
<evidence type="ECO:0000313" key="3">
    <source>
        <dbReference type="Proteomes" id="UP000214688"/>
    </source>
</evidence>
<keyword evidence="1" id="KW-0472">Membrane</keyword>
<feature type="transmembrane region" description="Helical" evidence="1">
    <location>
        <begin position="64"/>
        <end position="81"/>
    </location>
</feature>
<organism evidence="2 3">
    <name type="scientific">Tumebacillus algifaecis</name>
    <dbReference type="NCBI Taxonomy" id="1214604"/>
    <lineage>
        <taxon>Bacteria</taxon>
        <taxon>Bacillati</taxon>
        <taxon>Bacillota</taxon>
        <taxon>Bacilli</taxon>
        <taxon>Bacillales</taxon>
        <taxon>Alicyclobacillaceae</taxon>
        <taxon>Tumebacillus</taxon>
    </lineage>
</organism>
<dbReference type="OrthoDB" id="2380116at2"/>
<protein>
    <submittedName>
        <fullName evidence="2">Uncharacterized protein</fullName>
    </submittedName>
</protein>
<dbReference type="EMBL" id="CP022657">
    <property type="protein sequence ID" value="ASS76429.1"/>
    <property type="molecule type" value="Genomic_DNA"/>
</dbReference>
<reference evidence="2 3" key="1">
    <citation type="journal article" date="2015" name="Int. J. Syst. Evol. Microbiol.">
        <title>Tumebacillus algifaecis sp. nov., isolated from decomposing algal scum.</title>
        <authorList>
            <person name="Wu Y.F."/>
            <person name="Zhang B."/>
            <person name="Xing P."/>
            <person name="Wu Q.L."/>
            <person name="Liu S.J."/>
        </authorList>
    </citation>
    <scope>NUCLEOTIDE SEQUENCE [LARGE SCALE GENOMIC DNA]</scope>
    <source>
        <strain evidence="2 3">THMBR28</strain>
    </source>
</reference>
<keyword evidence="1" id="KW-1133">Transmembrane helix</keyword>
<proteinExistence type="predicted"/>
<dbReference type="KEGG" id="tab:CIG75_16675"/>
<feature type="transmembrane region" description="Helical" evidence="1">
    <location>
        <begin position="6"/>
        <end position="29"/>
    </location>
</feature>
<keyword evidence="1" id="KW-0812">Transmembrane</keyword>
<name>A0A223D481_9BACL</name>
<evidence type="ECO:0000313" key="2">
    <source>
        <dbReference type="EMBL" id="ASS76429.1"/>
    </source>
</evidence>
<evidence type="ECO:0000256" key="1">
    <source>
        <dbReference type="SAM" id="Phobius"/>
    </source>
</evidence>
<keyword evidence="3" id="KW-1185">Reference proteome</keyword>
<sequence length="320" mass="36583">MTEVLAIWKALFIAGVLGYLIGTAAFGLLPFRRNRMKRKIFTSEHVGFASDVNTELVGYRIGKNYWGVVLWTIAFLAFLLIGVESELLVIGCFVYMGALTCYYHRGRPFQNVQSYLLTDRGVWLFPENLGRPFWKQGPALFTAWDEIIGYKIDGSFIQFSGEGDAVAQVEYRAADYVRVKEALYELGVDRLELTDRLWSAQVDEERFYAAEDEVNDLGWDLLDLFHDELQLMNLRPEFGVMRNMPGDRLFDEQARSWLQLNLIDGDSGERIVGGVFPLWHSTGSVGYLLGTSGQELIDRLQEWIKMTMRDAQKAREVVVS</sequence>
<gene>
    <name evidence="2" type="ORF">CIG75_16675</name>
</gene>